<dbReference type="AlphaFoldDB" id="A0A2P8D4P3"/>
<evidence type="ECO:0008006" key="3">
    <source>
        <dbReference type="Google" id="ProtNLM"/>
    </source>
</evidence>
<name>A0A2P8D4P3_9BACT</name>
<dbReference type="RefSeq" id="WP_146146742.1">
    <property type="nucleotide sequence ID" value="NZ_PYGD01000004.1"/>
</dbReference>
<evidence type="ECO:0000313" key="2">
    <source>
        <dbReference type="Proteomes" id="UP000240572"/>
    </source>
</evidence>
<dbReference type="Proteomes" id="UP000240572">
    <property type="component" value="Unassembled WGS sequence"/>
</dbReference>
<reference evidence="1 2" key="1">
    <citation type="submission" date="2018-03" db="EMBL/GenBank/DDBJ databases">
        <title>Genomic Encyclopedia of Type Strains, Phase III (KMG-III): the genomes of soil and plant-associated and newly described type strains.</title>
        <authorList>
            <person name="Whitman W."/>
        </authorList>
    </citation>
    <scope>NUCLEOTIDE SEQUENCE [LARGE SCALE GENOMIC DNA]</scope>
    <source>
        <strain evidence="1 2">CGMCC 1.12700</strain>
    </source>
</reference>
<sequence>MMKKTIYFLLAGLVCFLGVIDDLHAQDIYYSKERKFSFQNGDFEVVGWSGDRLYTYRASKEGFFLDAYNDSMRLMATIALDFFPQKIYETKFINYDDQITVLFQALQSNYVVQYAVRLDGRARMLQRPVALDSVKTGWFGPSKSYYSSVVSSDKGRIMIYGLGKAGKSSGLSTILLDKQLNVIARSQPALDASISDFTLGQAILGNDGSLYLSGYTEGGAKGYGGEARILKLAQGATVFQAGVLPLKELYISGMYIKLDDNTNEIYLSAFYSLKKSGNIDGVLYGLYSPAQDSMTIFKAIPFDEQMRNATDERNKKKAFNEFEVRNIIVKNDGGFILVAENFYMNTRTSYGPGYGGFYSSYYNYNYPGMNTSVREYVYGDILVLNYDGAGNRQWHNFIRKEQYSQDDGGLFSSFGMINSGASLVFLYNDFTNSKSNLSLAAVDVSGKLQLKKLNAGSGNDGDWLPRSGKQTDATELIVPVLHKNNLSFAKLAF</sequence>
<evidence type="ECO:0000313" key="1">
    <source>
        <dbReference type="EMBL" id="PSK92191.1"/>
    </source>
</evidence>
<comment type="caution">
    <text evidence="1">The sequence shown here is derived from an EMBL/GenBank/DDBJ whole genome shotgun (WGS) entry which is preliminary data.</text>
</comment>
<dbReference type="OrthoDB" id="1490253at2"/>
<proteinExistence type="predicted"/>
<gene>
    <name evidence="1" type="ORF">B0I18_104289</name>
</gene>
<protein>
    <recommendedName>
        <fullName evidence="3">Delta-60 repeat protein</fullName>
    </recommendedName>
</protein>
<accession>A0A2P8D4P3</accession>
<organism evidence="1 2">
    <name type="scientific">Taibaiella chishuiensis</name>
    <dbReference type="NCBI Taxonomy" id="1434707"/>
    <lineage>
        <taxon>Bacteria</taxon>
        <taxon>Pseudomonadati</taxon>
        <taxon>Bacteroidota</taxon>
        <taxon>Chitinophagia</taxon>
        <taxon>Chitinophagales</taxon>
        <taxon>Chitinophagaceae</taxon>
        <taxon>Taibaiella</taxon>
    </lineage>
</organism>
<dbReference type="EMBL" id="PYGD01000004">
    <property type="protein sequence ID" value="PSK92191.1"/>
    <property type="molecule type" value="Genomic_DNA"/>
</dbReference>
<keyword evidence="2" id="KW-1185">Reference proteome</keyword>